<dbReference type="Pfam" id="PF20659">
    <property type="entry name" value="MS_C"/>
    <property type="match status" value="1"/>
</dbReference>
<feature type="domain" description="Malate synthase G alpha-beta insertion" evidence="16">
    <location>
        <begin position="167"/>
        <end position="242"/>
    </location>
</feature>
<dbReference type="InterPro" id="IPR046363">
    <property type="entry name" value="MS_N_TIM-barrel_dom"/>
</dbReference>
<dbReference type="GO" id="GO:0005829">
    <property type="term" value="C:cytosol"/>
    <property type="evidence" value="ECO:0007669"/>
    <property type="project" value="TreeGrafter"/>
</dbReference>
<dbReference type="GO" id="GO:0006099">
    <property type="term" value="P:tricarboxylic acid cycle"/>
    <property type="evidence" value="ECO:0007669"/>
    <property type="project" value="UniProtKB-KW"/>
</dbReference>
<keyword evidence="4 10" id="KW-0816">Tricarboxylic acid cycle</keyword>
<organism evidence="18 19">
    <name type="scientific">Polynucleobacter sphagniphilus</name>
    <dbReference type="NCBI Taxonomy" id="1743169"/>
    <lineage>
        <taxon>Bacteria</taxon>
        <taxon>Pseudomonadati</taxon>
        <taxon>Pseudomonadota</taxon>
        <taxon>Betaproteobacteria</taxon>
        <taxon>Burkholderiales</taxon>
        <taxon>Burkholderiaceae</taxon>
        <taxon>Polynucleobacter</taxon>
    </lineage>
</organism>
<keyword evidence="5 10" id="KW-0808">Transferase</keyword>
<evidence type="ECO:0000256" key="11">
    <source>
        <dbReference type="NCBIfam" id="TIGR01345"/>
    </source>
</evidence>
<dbReference type="InterPro" id="IPR048355">
    <property type="entry name" value="MS_C"/>
</dbReference>
<dbReference type="NCBIfam" id="NF002825">
    <property type="entry name" value="PRK02999.1"/>
    <property type="match status" value="1"/>
</dbReference>
<comment type="subcellular location">
    <subcellularLocation>
        <location evidence="10 13">Cytoplasm</location>
    </subcellularLocation>
</comment>
<evidence type="ECO:0000259" key="17">
    <source>
        <dbReference type="Pfam" id="PF20659"/>
    </source>
</evidence>
<evidence type="ECO:0000256" key="8">
    <source>
        <dbReference type="ARBA" id="ARBA00023097"/>
    </source>
</evidence>
<comment type="pathway">
    <text evidence="10 13">Carbohydrate metabolism; glyoxylate cycle; (S)-malate from isocitrate: step 2/2.</text>
</comment>
<dbReference type="Proteomes" id="UP001161160">
    <property type="component" value="Unassembled WGS sequence"/>
</dbReference>
<dbReference type="InterPro" id="IPR044856">
    <property type="entry name" value="Malate_synth_C_sf"/>
</dbReference>
<name>A0AA43M7D6_9BURK</name>
<feature type="binding site" evidence="10">
    <location>
        <position position="125"/>
    </location>
    <ligand>
        <name>acetyl-CoA</name>
        <dbReference type="ChEBI" id="CHEBI:57288"/>
    </ligand>
</feature>
<dbReference type="Pfam" id="PF01274">
    <property type="entry name" value="MS_TIM-barrel"/>
    <property type="match status" value="1"/>
</dbReference>
<feature type="domain" description="Malate synthase C-terminal" evidence="17">
    <location>
        <begin position="611"/>
        <end position="714"/>
    </location>
</feature>
<dbReference type="Pfam" id="PF20658">
    <property type="entry name" value="MSG_insertion"/>
    <property type="match status" value="1"/>
</dbReference>
<comment type="cofactor">
    <cofactor evidence="1 10">
        <name>Mg(2+)</name>
        <dbReference type="ChEBI" id="CHEBI:18420"/>
    </cofactor>
</comment>
<evidence type="ECO:0000259" key="15">
    <source>
        <dbReference type="Pfam" id="PF20656"/>
    </source>
</evidence>
<comment type="similarity">
    <text evidence="10 13">Belongs to the malate synthase family. GlcB subfamily.</text>
</comment>
<feature type="modified residue" description="Cysteine sulfenic acid (-SOH)" evidence="10">
    <location>
        <position position="637"/>
    </location>
</feature>
<dbReference type="InterPro" id="IPR048356">
    <property type="entry name" value="MS_N"/>
</dbReference>
<comment type="function">
    <text evidence="10">Involved in the glycolate utilization. Catalyzes the condensation and subsequent hydrolysis of acetyl-coenzyme A (acetyl-CoA) and glyoxylate to form malate and CoA.</text>
</comment>
<evidence type="ECO:0000259" key="16">
    <source>
        <dbReference type="Pfam" id="PF20658"/>
    </source>
</evidence>
<dbReference type="PANTHER" id="PTHR42739:SF1">
    <property type="entry name" value="MALATE SYNTHASE G"/>
    <property type="match status" value="1"/>
</dbReference>
<feature type="binding site" evidence="10">
    <location>
        <begin position="472"/>
        <end position="475"/>
    </location>
    <ligand>
        <name>glyoxylate</name>
        <dbReference type="ChEBI" id="CHEBI:36655"/>
    </ligand>
</feature>
<keyword evidence="2 10" id="KW-0329">Glyoxylate bypass</keyword>
<dbReference type="GO" id="GO:0009436">
    <property type="term" value="P:glyoxylate catabolic process"/>
    <property type="evidence" value="ECO:0007669"/>
    <property type="project" value="TreeGrafter"/>
</dbReference>
<feature type="active site" description="Proton acceptor" evidence="10 12">
    <location>
        <position position="353"/>
    </location>
</feature>
<feature type="domain" description="Malate synthase N-terminal" evidence="15">
    <location>
        <begin position="24"/>
        <end position="84"/>
    </location>
</feature>
<evidence type="ECO:0000256" key="1">
    <source>
        <dbReference type="ARBA" id="ARBA00001946"/>
    </source>
</evidence>
<dbReference type="PANTHER" id="PTHR42739">
    <property type="entry name" value="MALATE SYNTHASE G"/>
    <property type="match status" value="1"/>
</dbReference>
<evidence type="ECO:0000256" key="2">
    <source>
        <dbReference type="ARBA" id="ARBA00022435"/>
    </source>
</evidence>
<feature type="binding site" evidence="10">
    <location>
        <position position="283"/>
    </location>
    <ligand>
        <name>acetyl-CoA</name>
        <dbReference type="ChEBI" id="CHEBI:57288"/>
    </ligand>
</feature>
<feature type="domain" description="Malate synthase TIM barrel" evidence="14">
    <location>
        <begin position="350"/>
        <end position="599"/>
    </location>
</feature>
<dbReference type="SUPFAM" id="SSF51645">
    <property type="entry name" value="Malate synthase G"/>
    <property type="match status" value="1"/>
</dbReference>
<keyword evidence="18" id="KW-0012">Acyltransferase</keyword>
<evidence type="ECO:0000256" key="12">
    <source>
        <dbReference type="PIRSR" id="PIRSR601465-50"/>
    </source>
</evidence>
<evidence type="ECO:0000313" key="19">
    <source>
        <dbReference type="Proteomes" id="UP001161160"/>
    </source>
</evidence>
<dbReference type="EC" id="2.3.3.9" evidence="10 11"/>
<feature type="binding site" evidence="10">
    <location>
        <position position="353"/>
    </location>
    <ligand>
        <name>glyoxylate</name>
        <dbReference type="ChEBI" id="CHEBI:36655"/>
    </ligand>
</feature>
<evidence type="ECO:0000256" key="5">
    <source>
        <dbReference type="ARBA" id="ARBA00022679"/>
    </source>
</evidence>
<dbReference type="InterPro" id="IPR001465">
    <property type="entry name" value="Malate_synthase_TIM"/>
</dbReference>
<proteinExistence type="inferred from homology"/>
<dbReference type="GO" id="GO:0004474">
    <property type="term" value="F:malate synthase activity"/>
    <property type="evidence" value="ECO:0007669"/>
    <property type="project" value="UniProtKB-UniRule"/>
</dbReference>
<dbReference type="Gene3D" id="1.20.1220.12">
    <property type="entry name" value="Malate synthase, domain III"/>
    <property type="match status" value="1"/>
</dbReference>
<evidence type="ECO:0000256" key="7">
    <source>
        <dbReference type="ARBA" id="ARBA00022842"/>
    </source>
</evidence>
<feature type="binding site" evidence="10">
    <location>
        <position position="447"/>
    </location>
    <ligand>
        <name>glyoxylate</name>
        <dbReference type="ChEBI" id="CHEBI:36655"/>
    </ligand>
</feature>
<evidence type="ECO:0000259" key="14">
    <source>
        <dbReference type="Pfam" id="PF01274"/>
    </source>
</evidence>
<dbReference type="InterPro" id="IPR048357">
    <property type="entry name" value="MSG_insertion"/>
</dbReference>
<keyword evidence="8 10" id="KW-0558">Oxidation</keyword>
<gene>
    <name evidence="10" type="primary">glcB</name>
    <name evidence="18" type="ORF">M2127_000826</name>
</gene>
<evidence type="ECO:0000256" key="3">
    <source>
        <dbReference type="ARBA" id="ARBA00022490"/>
    </source>
</evidence>
<feature type="active site" description="Proton donor" evidence="10 12">
    <location>
        <position position="651"/>
    </location>
</feature>
<dbReference type="GO" id="GO:0006097">
    <property type="term" value="P:glyoxylate cycle"/>
    <property type="evidence" value="ECO:0007669"/>
    <property type="project" value="UniProtKB-UniRule"/>
</dbReference>
<keyword evidence="3 10" id="KW-0963">Cytoplasm</keyword>
<feature type="binding site" evidence="10">
    <location>
        <position position="475"/>
    </location>
    <ligand>
        <name>Mg(2+)</name>
        <dbReference type="ChEBI" id="CHEBI:18420"/>
    </ligand>
</feature>
<feature type="binding site" evidence="10">
    <location>
        <position position="320"/>
    </location>
    <ligand>
        <name>acetyl-CoA</name>
        <dbReference type="ChEBI" id="CHEBI:57288"/>
    </ligand>
</feature>
<dbReference type="Gene3D" id="3.20.20.360">
    <property type="entry name" value="Malate synthase, domain 3"/>
    <property type="match status" value="2"/>
</dbReference>
<evidence type="ECO:0000256" key="13">
    <source>
        <dbReference type="RuleBase" id="RU003572"/>
    </source>
</evidence>
<comment type="caution">
    <text evidence="10">Lacks conserved residue(s) required for the propagation of feature annotation.</text>
</comment>
<keyword evidence="6 10" id="KW-0479">Metal-binding</keyword>
<feature type="binding site" evidence="10">
    <location>
        <position position="556"/>
    </location>
    <ligand>
        <name>acetyl-CoA</name>
        <dbReference type="ChEBI" id="CHEBI:57288"/>
    </ligand>
</feature>
<comment type="catalytic activity">
    <reaction evidence="9 10 13">
        <text>glyoxylate + acetyl-CoA + H2O = (S)-malate + CoA + H(+)</text>
        <dbReference type="Rhea" id="RHEA:18181"/>
        <dbReference type="ChEBI" id="CHEBI:15377"/>
        <dbReference type="ChEBI" id="CHEBI:15378"/>
        <dbReference type="ChEBI" id="CHEBI:15589"/>
        <dbReference type="ChEBI" id="CHEBI:36655"/>
        <dbReference type="ChEBI" id="CHEBI:57287"/>
        <dbReference type="ChEBI" id="CHEBI:57288"/>
        <dbReference type="EC" id="2.3.3.9"/>
    </reaction>
</comment>
<feature type="binding site" evidence="10">
    <location>
        <position position="447"/>
    </location>
    <ligand>
        <name>Mg(2+)</name>
        <dbReference type="ChEBI" id="CHEBI:18420"/>
    </ligand>
</feature>
<feature type="binding site" evidence="10">
    <location>
        <begin position="132"/>
        <end position="133"/>
    </location>
    <ligand>
        <name>acetyl-CoA</name>
        <dbReference type="ChEBI" id="CHEBI:57288"/>
    </ligand>
</feature>
<evidence type="ECO:0000313" key="18">
    <source>
        <dbReference type="EMBL" id="MDH6503536.1"/>
    </source>
</evidence>
<comment type="caution">
    <text evidence="18">The sequence shown here is derived from an EMBL/GenBank/DDBJ whole genome shotgun (WGS) entry which is preliminary data.</text>
</comment>
<reference evidence="18" key="1">
    <citation type="submission" date="2023-04" db="EMBL/GenBank/DDBJ databases">
        <title>Genome Encyclopedia of Bacteria and Archaea VI: Functional Genomics of Type Strains.</title>
        <authorList>
            <person name="Whitman W."/>
        </authorList>
    </citation>
    <scope>NUCLEOTIDE SEQUENCE</scope>
    <source>
        <strain evidence="18">Enz.4-51</strain>
    </source>
</reference>
<evidence type="ECO:0000256" key="9">
    <source>
        <dbReference type="ARBA" id="ARBA00047918"/>
    </source>
</evidence>
<dbReference type="Pfam" id="PF20656">
    <property type="entry name" value="MS_N"/>
    <property type="match status" value="1"/>
</dbReference>
<dbReference type="InterPro" id="IPR011076">
    <property type="entry name" value="Malate_synth_sf"/>
</dbReference>
<evidence type="ECO:0000256" key="6">
    <source>
        <dbReference type="ARBA" id="ARBA00022723"/>
    </source>
</evidence>
<dbReference type="NCBIfam" id="TIGR01345">
    <property type="entry name" value="malate_syn_G"/>
    <property type="match status" value="1"/>
</dbReference>
<keyword evidence="7 10" id="KW-0460">Magnesium</keyword>
<dbReference type="AlphaFoldDB" id="A0AA43M7D6"/>
<sequence length="745" mass="81556">MESKAYKMTARTTCNGLQVATPLYRFIEDKVLPGTGIKSADFWKGFDAIVKDLSPKNEALLLKRDRIQAELDQWHKSNPGPITDMPAYRQFLKEIDYLDEVPGKVVADTKNVDDELALQAGPQLVVPVLNARYALNAANARWGSLYDALYGTDVISEDDGATKAGTYNPIRGAKVVAYARNFLDQAAPLAKGSHRDSVAYTVDGNKLAVQLKDGSSTGLADEKQFVGYQGNADAPSSILLRNNGIHIDIEIDKSKTIGATDPAGVNDVVLEAALSTILDLEDSIAAVDADDKVLAYENWLGILKGTLVEEVNKGGKTFTRTLNPDRQYKAGIGAVAAKDGVVTLHGRSLLFLRNVGHLMTNPAILTEGDKEIYEGILDAVVTVLIALHDINRPAAQQIGNTRKSSVYIVKPKMHSPEEVAFAAELFARVERLLGLPADTVKLGIMDEERRMSANIKAAIAAAGARVAFINTGFLDRTGDEMHTSMHAGPMMRKGDMKTSKWLSAYERRNVLAGLDCGLRGRAQIGKGMWAMPDLMKAMVEQKIVHPKAGANTAWVPSPTAATLHALHYHQVNVAEIQKEMEKLDTAAQAESLLDELLTIPVVEKPNWSKEEIQQELDNNCQGILGYVVRWIDQGVGCSKVPDIHNIGLMEDRATLRISSQHIANWLLHGIVTEAQVNETLQRMAKVVDGQNAGDALYRSMMPNYQDSYAYKAASDLIFKGLEQPNGYTEPLLHEWRQVVKQANAN</sequence>
<dbReference type="GO" id="GO:0000287">
    <property type="term" value="F:magnesium ion binding"/>
    <property type="evidence" value="ECO:0007669"/>
    <property type="project" value="TreeGrafter"/>
</dbReference>
<dbReference type="InterPro" id="IPR006253">
    <property type="entry name" value="Malate_synthG"/>
</dbReference>
<dbReference type="EMBL" id="JARXYA010000003">
    <property type="protein sequence ID" value="MDH6503536.1"/>
    <property type="molecule type" value="Genomic_DNA"/>
</dbReference>
<comment type="subunit">
    <text evidence="10">Monomer.</text>
</comment>
<accession>A0AA43M7D6</accession>
<protein>
    <recommendedName>
        <fullName evidence="10 11">Malate synthase G</fullName>
        <ecNumber evidence="10 11">2.3.3.9</ecNumber>
    </recommendedName>
</protein>
<dbReference type="HAMAP" id="MF_00641">
    <property type="entry name" value="Malate_synth_G"/>
    <property type="match status" value="1"/>
</dbReference>
<evidence type="ECO:0000256" key="10">
    <source>
        <dbReference type="HAMAP-Rule" id="MF_00641"/>
    </source>
</evidence>
<evidence type="ECO:0000256" key="4">
    <source>
        <dbReference type="ARBA" id="ARBA00022532"/>
    </source>
</evidence>
<keyword evidence="19" id="KW-1185">Reference proteome</keyword>